<dbReference type="RefSeq" id="WP_141789394.1">
    <property type="nucleotide sequence ID" value="NZ_BAAAKX010000018.1"/>
</dbReference>
<evidence type="ECO:0000313" key="2">
    <source>
        <dbReference type="EMBL" id="TQL61641.1"/>
    </source>
</evidence>
<evidence type="ECO:0000313" key="3">
    <source>
        <dbReference type="Proteomes" id="UP000319514"/>
    </source>
</evidence>
<dbReference type="AlphaFoldDB" id="A0A542ZMR1"/>
<sequence>MTVQTLAARRDVTIAARALVVAVVLALAAVVTGNLLGDRAEASRMRMPQSAAMEQALGVRFSRIAVVGDGGLITLSYVVLDAEKASRFQSDVAHPPTLRSEARQGSTHRVSLMKQGHTLRPGQTYYLVFENTAGALHPGELATIDDGALHLPHVPVL</sequence>
<keyword evidence="1" id="KW-0812">Transmembrane</keyword>
<dbReference type="Proteomes" id="UP000319514">
    <property type="component" value="Unassembled WGS sequence"/>
</dbReference>
<evidence type="ECO:0000256" key="1">
    <source>
        <dbReference type="SAM" id="Phobius"/>
    </source>
</evidence>
<comment type="caution">
    <text evidence="2">The sequence shown here is derived from an EMBL/GenBank/DDBJ whole genome shotgun (WGS) entry which is preliminary data.</text>
</comment>
<gene>
    <name evidence="2" type="ORF">FB474_3055</name>
</gene>
<keyword evidence="1" id="KW-1133">Transmembrane helix</keyword>
<dbReference type="EMBL" id="VFOQ01000001">
    <property type="protein sequence ID" value="TQL61641.1"/>
    <property type="molecule type" value="Genomic_DNA"/>
</dbReference>
<proteinExistence type="predicted"/>
<name>A0A542ZMR1_9MICO</name>
<organism evidence="2 3">
    <name type="scientific">Oryzihumus leptocrescens</name>
    <dbReference type="NCBI Taxonomy" id="297536"/>
    <lineage>
        <taxon>Bacteria</taxon>
        <taxon>Bacillati</taxon>
        <taxon>Actinomycetota</taxon>
        <taxon>Actinomycetes</taxon>
        <taxon>Micrococcales</taxon>
        <taxon>Intrasporangiaceae</taxon>
        <taxon>Oryzihumus</taxon>
    </lineage>
</organism>
<keyword evidence="3" id="KW-1185">Reference proteome</keyword>
<protein>
    <submittedName>
        <fullName evidence="2">Uncharacterized protein</fullName>
    </submittedName>
</protein>
<keyword evidence="1" id="KW-0472">Membrane</keyword>
<dbReference type="OrthoDB" id="4870456at2"/>
<feature type="transmembrane region" description="Helical" evidence="1">
    <location>
        <begin position="14"/>
        <end position="37"/>
    </location>
</feature>
<accession>A0A542ZMR1</accession>
<reference evidence="2 3" key="1">
    <citation type="submission" date="2019-06" db="EMBL/GenBank/DDBJ databases">
        <title>Sequencing the genomes of 1000 actinobacteria strains.</title>
        <authorList>
            <person name="Klenk H.-P."/>
        </authorList>
    </citation>
    <scope>NUCLEOTIDE SEQUENCE [LARGE SCALE GENOMIC DNA]</scope>
    <source>
        <strain evidence="2 3">DSM 18082</strain>
    </source>
</reference>